<reference evidence="4" key="1">
    <citation type="submission" date="2025-08" db="UniProtKB">
        <authorList>
            <consortium name="RefSeq"/>
        </authorList>
    </citation>
    <scope>IDENTIFICATION</scope>
    <source>
        <strain evidence="4">Ishihara</strain>
        <tissue evidence="4">Whole body</tissue>
    </source>
</reference>
<proteinExistence type="predicted"/>
<feature type="region of interest" description="Disordered" evidence="1">
    <location>
        <begin position="104"/>
        <end position="131"/>
    </location>
</feature>
<feature type="region of interest" description="Disordered" evidence="1">
    <location>
        <begin position="65"/>
        <end position="84"/>
    </location>
</feature>
<dbReference type="KEGG" id="sliu:111359951"/>
<dbReference type="PANTHER" id="PTHR46599">
    <property type="entry name" value="PIGGYBAC TRANSPOSABLE ELEMENT-DERIVED PROTEIN 4"/>
    <property type="match status" value="1"/>
</dbReference>
<dbReference type="InterPro" id="IPR029526">
    <property type="entry name" value="PGBD"/>
</dbReference>
<organism evidence="3 4">
    <name type="scientific">Spodoptera litura</name>
    <name type="common">Asian cotton leafworm</name>
    <dbReference type="NCBI Taxonomy" id="69820"/>
    <lineage>
        <taxon>Eukaryota</taxon>
        <taxon>Metazoa</taxon>
        <taxon>Ecdysozoa</taxon>
        <taxon>Arthropoda</taxon>
        <taxon>Hexapoda</taxon>
        <taxon>Insecta</taxon>
        <taxon>Pterygota</taxon>
        <taxon>Neoptera</taxon>
        <taxon>Endopterygota</taxon>
        <taxon>Lepidoptera</taxon>
        <taxon>Glossata</taxon>
        <taxon>Ditrysia</taxon>
        <taxon>Noctuoidea</taxon>
        <taxon>Noctuidae</taxon>
        <taxon>Amphipyrinae</taxon>
        <taxon>Spodoptera</taxon>
    </lineage>
</organism>
<dbReference type="AlphaFoldDB" id="A0A9J7IWR6"/>
<dbReference type="PANTHER" id="PTHR46599:SF3">
    <property type="entry name" value="PIGGYBAC TRANSPOSABLE ELEMENT-DERIVED PROTEIN 4"/>
    <property type="match status" value="1"/>
</dbReference>
<sequence>MMNPLARFSYTRVSERVEFPSGNCTHGCTRLTCTDWIFFLYLSLFGAIVEQTKIMFPNRKRLRSRSVTPVGDDRDSRGSPEPNRLPSACLALLLDLVWKAPDREIDGPSPPRSRAVAVDQTSGGSLPLTDSTVPIEKRQSKPSLGLPIGADEAELLEDLDLDDDEIMELQSKHPGFIQQRLRRLRGDDAPGLLKVPTKASASNTVALASLVSSAMSEASVSSEIDVRPLTSREKLPSQTVARDYGSDPDSDIEDVYDVSAILVVRNGIPDSEDLEEPVDALINEVDTGMDNAIDTLLSDSSSFKWEEDFGLFRAVREDFSGPTPGSVKDYDSPYDAFTDIWDEEIIRLIVTETNRYAHQVIDAEREAGTLKASSRLHSWTDTNADEIMTLFGMLMYMAIDLRSSITEYWSSDDVLHLPGFKRLITYNRYILLNKFLHFVDNSADASQPMSRNEAAYLAKQSAKLRKVAPIIEHLNNKFNSLYNLGAEFSIDESLTLFKGRLSWIQTIRSKAARFGIKSYELCESRTGYMSRFQIYTGKDDSTDGNPLLGVDLGGKSIKVVLELLQGLEHRGHCVVMDNFYNCPALARYLKSLGFDCFGPLRVNRRNVSSAIAKVPRKVSKGTIIARHCGDVSIIAWMDSKMVNIISTYHTPETYMGTRAGKPLLKPVCVKDYNTAMGGINLKDQKLSMYPLERKRCLKWYMEIFKRLMNVSVHNAFVLYRSSMARRDKLAESHREFRFELARSLIKRHRPCLTEISQVPGDLMRLRRDIVHEPMYTSGRSNRKRCTICYRQRKTKFIHSRCVQCDIYLCFEDCWRIWHSAAELPGEDVIERPRPKR</sequence>
<evidence type="ECO:0000313" key="4">
    <source>
        <dbReference type="RefSeq" id="XP_022831448.1"/>
    </source>
</evidence>
<dbReference type="GeneID" id="111359951"/>
<keyword evidence="3" id="KW-1185">Reference proteome</keyword>
<dbReference type="OrthoDB" id="75807at2759"/>
<dbReference type="RefSeq" id="XP_022831448.1">
    <property type="nucleotide sequence ID" value="XM_022975680.1"/>
</dbReference>
<gene>
    <name evidence="4" type="primary">LOC111359951</name>
</gene>
<evidence type="ECO:0000259" key="2">
    <source>
        <dbReference type="Pfam" id="PF13843"/>
    </source>
</evidence>
<dbReference type="Pfam" id="PF13843">
    <property type="entry name" value="DDE_Tnp_1_7"/>
    <property type="match status" value="1"/>
</dbReference>
<dbReference type="Proteomes" id="UP000301870">
    <property type="component" value="Chromosome 30"/>
</dbReference>
<accession>A0A9J7IWR6</accession>
<protein>
    <submittedName>
        <fullName evidence="4">PiggyBac transposable element-derived protein 4-like isoform X1</fullName>
    </submittedName>
</protein>
<evidence type="ECO:0000256" key="1">
    <source>
        <dbReference type="SAM" id="MobiDB-lite"/>
    </source>
</evidence>
<name>A0A9J7IWR6_SPOLT</name>
<feature type="domain" description="PiggyBac transposable element-derived protein" evidence="2">
    <location>
        <begin position="332"/>
        <end position="716"/>
    </location>
</feature>
<feature type="compositionally biased region" description="Polar residues" evidence="1">
    <location>
        <begin position="119"/>
        <end position="131"/>
    </location>
</feature>
<dbReference type="CDD" id="cd19757">
    <property type="entry name" value="Bbox1"/>
    <property type="match status" value="1"/>
</dbReference>
<evidence type="ECO:0000313" key="3">
    <source>
        <dbReference type="Proteomes" id="UP000301870"/>
    </source>
</evidence>